<evidence type="ECO:0000256" key="3">
    <source>
        <dbReference type="ARBA" id="ARBA00005119"/>
    </source>
</evidence>
<keyword evidence="13 19" id="KW-1133">Transmembrane helix</keyword>
<evidence type="ECO:0000256" key="17">
    <source>
        <dbReference type="ARBA" id="ARBA00023264"/>
    </source>
</evidence>
<feature type="transmembrane region" description="Helical" evidence="19">
    <location>
        <begin position="74"/>
        <end position="91"/>
    </location>
</feature>
<evidence type="ECO:0000256" key="2">
    <source>
        <dbReference type="ARBA" id="ARBA00004651"/>
    </source>
</evidence>
<feature type="transmembrane region" description="Helical" evidence="19">
    <location>
        <begin position="126"/>
        <end position="144"/>
    </location>
</feature>
<comment type="catalytic activity">
    <reaction evidence="1 18">
        <text>a 1,2-diacyl-sn-glycero-3-phosphate + CTP + H(+) = a CDP-1,2-diacyl-sn-glycerol + diphosphate</text>
        <dbReference type="Rhea" id="RHEA:16229"/>
        <dbReference type="ChEBI" id="CHEBI:15378"/>
        <dbReference type="ChEBI" id="CHEBI:33019"/>
        <dbReference type="ChEBI" id="CHEBI:37563"/>
        <dbReference type="ChEBI" id="CHEBI:58332"/>
        <dbReference type="ChEBI" id="CHEBI:58608"/>
        <dbReference type="EC" id="2.7.7.41"/>
    </reaction>
</comment>
<feature type="transmembrane region" description="Helical" evidence="19">
    <location>
        <begin position="103"/>
        <end position="120"/>
    </location>
</feature>
<dbReference type="EC" id="2.7.7.41" evidence="6 18"/>
<reference evidence="20 21" key="1">
    <citation type="submission" date="2016-11" db="EMBL/GenBank/DDBJ databases">
        <title>Description of two novel members of the family Erysipelotrichaceae: Ileibacterium lipovorans gen. nov., sp. nov. and Dubosiella newyorkensis, gen. nov., sp. nov.</title>
        <authorList>
            <person name="Cox L.M."/>
            <person name="Sohn J."/>
            <person name="Tyrrell K.L."/>
            <person name="Citron D.M."/>
            <person name="Lawson P.A."/>
            <person name="Patel N.B."/>
            <person name="Iizumi T."/>
            <person name="Perez-Perez G.I."/>
            <person name="Goldstein E.J."/>
            <person name="Blaser M.J."/>
        </authorList>
    </citation>
    <scope>NUCLEOTIDE SEQUENCE [LARGE SCALE GENOMIC DNA]</scope>
    <source>
        <strain evidence="20 21">NYU-BL-A4</strain>
    </source>
</reference>
<gene>
    <name evidence="20" type="ORF">BO225_04280</name>
</gene>
<dbReference type="Proteomes" id="UP000186705">
    <property type="component" value="Unassembled WGS sequence"/>
</dbReference>
<comment type="subcellular location">
    <subcellularLocation>
        <location evidence="2">Cell membrane</location>
        <topology evidence="2">Multi-pass membrane protein</topology>
    </subcellularLocation>
</comment>
<comment type="pathway">
    <text evidence="4">Lipid metabolism.</text>
</comment>
<keyword evidence="14" id="KW-0443">Lipid metabolism</keyword>
<dbReference type="GeneID" id="78275166"/>
<feature type="transmembrane region" description="Helical" evidence="19">
    <location>
        <begin position="232"/>
        <end position="253"/>
    </location>
</feature>
<evidence type="ECO:0000256" key="12">
    <source>
        <dbReference type="ARBA" id="ARBA00022695"/>
    </source>
</evidence>
<dbReference type="Pfam" id="PF01148">
    <property type="entry name" value="CTP_transf_1"/>
    <property type="match status" value="1"/>
</dbReference>
<comment type="caution">
    <text evidence="20">The sequence shown here is derived from an EMBL/GenBank/DDBJ whole genome shotgun (WGS) entry which is preliminary data.</text>
</comment>
<proteinExistence type="inferred from homology"/>
<accession>A0A1U7NNJ6</accession>
<dbReference type="InterPro" id="IPR000374">
    <property type="entry name" value="PC_trans"/>
</dbReference>
<dbReference type="GO" id="GO:0005886">
    <property type="term" value="C:plasma membrane"/>
    <property type="evidence" value="ECO:0007669"/>
    <property type="project" value="UniProtKB-SubCell"/>
</dbReference>
<sequence length="255" mass="28707">MKTRILTALLIILVVAFPVLYGGWPLEALALFIIGASAWEWLRILPNYSKWNWLLPILIVGVIATRFVEGNWRFVLVACMILFLWSIPVFTSSFTSDDCNAAIVYYVLFSLFYISIGELILNHLYLITIVFATYSSDTGAYFVGCSFGKHKMNPRVSPKKSWEGFFGGILSGFVISLLISAIYKQNVDPTVNLLLCLICPIFAELGDLCFSAIKRHFKIKDFSNFLPGHGGVLDRVDSLLVNILVFGILYHIFLI</sequence>
<evidence type="ECO:0000256" key="15">
    <source>
        <dbReference type="ARBA" id="ARBA00023136"/>
    </source>
</evidence>
<keyword evidence="9" id="KW-0444">Lipid biosynthesis</keyword>
<dbReference type="STRING" id="1862672.BO225_04280"/>
<feature type="transmembrane region" description="Helical" evidence="19">
    <location>
        <begin position="26"/>
        <end position="44"/>
    </location>
</feature>
<evidence type="ECO:0000256" key="14">
    <source>
        <dbReference type="ARBA" id="ARBA00023098"/>
    </source>
</evidence>
<evidence type="ECO:0000256" key="13">
    <source>
        <dbReference type="ARBA" id="ARBA00022989"/>
    </source>
</evidence>
<evidence type="ECO:0000313" key="21">
    <source>
        <dbReference type="Proteomes" id="UP000186705"/>
    </source>
</evidence>
<dbReference type="EMBL" id="MPKA01000057">
    <property type="protein sequence ID" value="OLU46904.1"/>
    <property type="molecule type" value="Genomic_DNA"/>
</dbReference>
<evidence type="ECO:0000256" key="5">
    <source>
        <dbReference type="ARBA" id="ARBA00010185"/>
    </source>
</evidence>
<feature type="transmembrane region" description="Helical" evidence="19">
    <location>
        <begin position="51"/>
        <end position="68"/>
    </location>
</feature>
<dbReference type="RefSeq" id="WP_076341051.1">
    <property type="nucleotide sequence ID" value="NZ_CAMRDH010000047.1"/>
</dbReference>
<keyword evidence="11 18" id="KW-0812">Transmembrane</keyword>
<name>A0A1U7NNJ6_9FIRM</name>
<evidence type="ECO:0000313" key="20">
    <source>
        <dbReference type="EMBL" id="OLU46904.1"/>
    </source>
</evidence>
<dbReference type="GO" id="GO:0004605">
    <property type="term" value="F:phosphatidate cytidylyltransferase activity"/>
    <property type="evidence" value="ECO:0007669"/>
    <property type="project" value="UniProtKB-EC"/>
</dbReference>
<comment type="pathway">
    <text evidence="3 18">Phospholipid metabolism; CDP-diacylglycerol biosynthesis; CDP-diacylglycerol from sn-glycerol 3-phosphate: step 3/3.</text>
</comment>
<keyword evidence="8" id="KW-1003">Cell membrane</keyword>
<evidence type="ECO:0000256" key="4">
    <source>
        <dbReference type="ARBA" id="ARBA00005189"/>
    </source>
</evidence>
<evidence type="ECO:0000256" key="6">
    <source>
        <dbReference type="ARBA" id="ARBA00012487"/>
    </source>
</evidence>
<evidence type="ECO:0000256" key="10">
    <source>
        <dbReference type="ARBA" id="ARBA00022679"/>
    </source>
</evidence>
<evidence type="ECO:0000256" key="16">
    <source>
        <dbReference type="ARBA" id="ARBA00023209"/>
    </source>
</evidence>
<keyword evidence="12 18" id="KW-0548">Nucleotidyltransferase</keyword>
<keyword evidence="21" id="KW-1185">Reference proteome</keyword>
<keyword evidence="16" id="KW-0594">Phospholipid biosynthesis</keyword>
<dbReference type="PANTHER" id="PTHR46382">
    <property type="entry name" value="PHOSPHATIDATE CYTIDYLYLTRANSFERASE"/>
    <property type="match status" value="1"/>
</dbReference>
<evidence type="ECO:0000256" key="9">
    <source>
        <dbReference type="ARBA" id="ARBA00022516"/>
    </source>
</evidence>
<feature type="transmembrane region" description="Helical" evidence="19">
    <location>
        <begin position="165"/>
        <end position="183"/>
    </location>
</feature>
<evidence type="ECO:0000256" key="18">
    <source>
        <dbReference type="RuleBase" id="RU003938"/>
    </source>
</evidence>
<dbReference type="GO" id="GO:0016024">
    <property type="term" value="P:CDP-diacylglycerol biosynthetic process"/>
    <property type="evidence" value="ECO:0007669"/>
    <property type="project" value="UniProtKB-UniPathway"/>
</dbReference>
<evidence type="ECO:0000256" key="19">
    <source>
        <dbReference type="SAM" id="Phobius"/>
    </source>
</evidence>
<organism evidence="20 21">
    <name type="scientific">Dubosiella newyorkensis</name>
    <dbReference type="NCBI Taxonomy" id="1862672"/>
    <lineage>
        <taxon>Bacteria</taxon>
        <taxon>Bacillati</taxon>
        <taxon>Bacillota</taxon>
        <taxon>Erysipelotrichia</taxon>
        <taxon>Erysipelotrichales</taxon>
        <taxon>Erysipelotrichaceae</taxon>
        <taxon>Dubosiella</taxon>
    </lineage>
</organism>
<dbReference type="UniPathway" id="UPA00557">
    <property type="reaction ID" value="UER00614"/>
</dbReference>
<evidence type="ECO:0000256" key="8">
    <source>
        <dbReference type="ARBA" id="ARBA00022475"/>
    </source>
</evidence>
<evidence type="ECO:0000256" key="1">
    <source>
        <dbReference type="ARBA" id="ARBA00001698"/>
    </source>
</evidence>
<keyword evidence="17" id="KW-1208">Phospholipid metabolism</keyword>
<evidence type="ECO:0000256" key="11">
    <source>
        <dbReference type="ARBA" id="ARBA00022692"/>
    </source>
</evidence>
<dbReference type="PROSITE" id="PS01315">
    <property type="entry name" value="CDS"/>
    <property type="match status" value="1"/>
</dbReference>
<protein>
    <recommendedName>
        <fullName evidence="7 18">Phosphatidate cytidylyltransferase</fullName>
        <ecNumber evidence="6 18">2.7.7.41</ecNumber>
    </recommendedName>
</protein>
<dbReference type="AlphaFoldDB" id="A0A1U7NNJ6"/>
<evidence type="ECO:0000256" key="7">
    <source>
        <dbReference type="ARBA" id="ARBA00019373"/>
    </source>
</evidence>
<keyword evidence="10 18" id="KW-0808">Transferase</keyword>
<dbReference type="PANTHER" id="PTHR46382:SF1">
    <property type="entry name" value="PHOSPHATIDATE CYTIDYLYLTRANSFERASE"/>
    <property type="match status" value="1"/>
</dbReference>
<keyword evidence="15 19" id="KW-0472">Membrane</keyword>
<comment type="similarity">
    <text evidence="5 18">Belongs to the CDS family.</text>
</comment>
<dbReference type="OrthoDB" id="9799199at2"/>